<name>A0A7J0BQ93_9BACT</name>
<comment type="caution">
    <text evidence="1">The sequence shown here is derived from an EMBL/GenBank/DDBJ whole genome shotgun (WGS) entry which is preliminary data.</text>
</comment>
<evidence type="ECO:0000313" key="1">
    <source>
        <dbReference type="EMBL" id="GFM35808.1"/>
    </source>
</evidence>
<evidence type="ECO:0000313" key="2">
    <source>
        <dbReference type="Proteomes" id="UP000503820"/>
    </source>
</evidence>
<dbReference type="EMBL" id="BLVP01000001">
    <property type="protein sequence ID" value="GFM35808.1"/>
    <property type="molecule type" value="Genomic_DNA"/>
</dbReference>
<organism evidence="1 2">
    <name type="scientific">Desulfovibrio psychrotolerans</name>
    <dbReference type="NCBI Taxonomy" id="415242"/>
    <lineage>
        <taxon>Bacteria</taxon>
        <taxon>Pseudomonadati</taxon>
        <taxon>Thermodesulfobacteriota</taxon>
        <taxon>Desulfovibrionia</taxon>
        <taxon>Desulfovibrionales</taxon>
        <taxon>Desulfovibrionaceae</taxon>
        <taxon>Desulfovibrio</taxon>
    </lineage>
</organism>
<protein>
    <submittedName>
        <fullName evidence="1">Uncharacterized protein</fullName>
    </submittedName>
</protein>
<sequence>MSKGYKLPARIRYEYEIKPDAALEYAHGVWGGVNPHGEVEMNFYTESDKLPSFSERIISPDGSIGHEIIPAEGEQKAVTRNVHSRIVMNYNTARALYEWLDEKLSALEAEWEAAGTGPMFDGPGSGGLEQ</sequence>
<dbReference type="Proteomes" id="UP000503820">
    <property type="component" value="Unassembled WGS sequence"/>
</dbReference>
<reference evidence="1 2" key="1">
    <citation type="submission" date="2020-05" db="EMBL/GenBank/DDBJ databases">
        <title>Draft genome sequence of Desulfovibrio psychrotolerans JS1T.</title>
        <authorList>
            <person name="Ueno A."/>
            <person name="Tamazawa S."/>
            <person name="Tamamura S."/>
            <person name="Murakami T."/>
            <person name="Kiyama T."/>
            <person name="Inomata H."/>
            <person name="Amano Y."/>
            <person name="Miyakawa K."/>
            <person name="Tamaki H."/>
            <person name="Naganuma T."/>
            <person name="Kaneko K."/>
        </authorList>
    </citation>
    <scope>NUCLEOTIDE SEQUENCE [LARGE SCALE GENOMIC DNA]</scope>
    <source>
        <strain evidence="1 2">JS1</strain>
    </source>
</reference>
<gene>
    <name evidence="1" type="ORF">DSM19430T_04920</name>
</gene>
<proteinExistence type="predicted"/>
<dbReference type="AlphaFoldDB" id="A0A7J0BQ93"/>
<accession>A0A7J0BQ93</accession>
<keyword evidence="2" id="KW-1185">Reference proteome</keyword>
<dbReference type="RefSeq" id="WP_174408479.1">
    <property type="nucleotide sequence ID" value="NZ_BLVP01000001.1"/>
</dbReference>